<dbReference type="PIRSF" id="PIRSF001788">
    <property type="entry name" value="GMF-beta"/>
    <property type="match status" value="1"/>
</dbReference>
<dbReference type="PANTHER" id="PTHR11249:SF2">
    <property type="entry name" value="GLIA MATURATION FACTOR"/>
    <property type="match status" value="1"/>
</dbReference>
<dbReference type="Pfam" id="PF00241">
    <property type="entry name" value="Cofilin_ADF"/>
    <property type="match status" value="1"/>
</dbReference>
<keyword evidence="5" id="KW-1185">Reference proteome</keyword>
<dbReference type="InterPro" id="IPR029006">
    <property type="entry name" value="ADF-H/Gelsolin-like_dom_sf"/>
</dbReference>
<evidence type="ECO:0000259" key="3">
    <source>
        <dbReference type="PROSITE" id="PS51263"/>
    </source>
</evidence>
<dbReference type="CDD" id="cd11283">
    <property type="entry name" value="ADF_GMF-beta_like"/>
    <property type="match status" value="1"/>
</dbReference>
<dbReference type="InterPro" id="IPR011171">
    <property type="entry name" value="GMF"/>
</dbReference>
<dbReference type="InterPro" id="IPR002108">
    <property type="entry name" value="ADF-H"/>
</dbReference>
<sequence length="139" mass="15012">MSATTTDIDASLLDDIRAFRLSKGTSKTAALVVKIDKKRLVIEKEELLDPITPDDLAEELPEHSPRFVVLSFAHTHDDGRVSYPLVLLHWAPQSSSIELATLYASALAQFSAAADVGRTIDVRDGELSTAALVARLGGK</sequence>
<name>A0AAF0ETC5_9BASI</name>
<evidence type="ECO:0000313" key="4">
    <source>
        <dbReference type="EMBL" id="WFD36663.1"/>
    </source>
</evidence>
<evidence type="ECO:0000256" key="1">
    <source>
        <dbReference type="ARBA" id="ARBA00010055"/>
    </source>
</evidence>
<dbReference type="SUPFAM" id="SSF55753">
    <property type="entry name" value="Actin depolymerizing proteins"/>
    <property type="match status" value="1"/>
</dbReference>
<dbReference type="PANTHER" id="PTHR11249">
    <property type="entry name" value="GLIAL FACTOR NATURATION FACTOR"/>
    <property type="match status" value="1"/>
</dbReference>
<accession>A0AAF0ETC5</accession>
<dbReference type="PROSITE" id="PS51263">
    <property type="entry name" value="ADF_H"/>
    <property type="match status" value="1"/>
</dbReference>
<dbReference type="Gene3D" id="3.40.20.10">
    <property type="entry name" value="Severin"/>
    <property type="match status" value="1"/>
</dbReference>
<feature type="domain" description="ADF-H" evidence="3">
    <location>
        <begin position="2"/>
        <end position="138"/>
    </location>
</feature>
<evidence type="ECO:0000256" key="2">
    <source>
        <dbReference type="PIRNR" id="PIRNR001788"/>
    </source>
</evidence>
<comment type="subcellular location">
    <subcellularLocation>
        <location evidence="2">Cytoplasm</location>
    </subcellularLocation>
    <subcellularLocation>
        <location evidence="2">Nucleus</location>
    </subcellularLocation>
</comment>
<protein>
    <recommendedName>
        <fullName evidence="3">ADF-H domain-containing protein</fullName>
    </recommendedName>
</protein>
<dbReference type="GO" id="GO:0005634">
    <property type="term" value="C:nucleus"/>
    <property type="evidence" value="ECO:0007669"/>
    <property type="project" value="UniProtKB-SubCell"/>
</dbReference>
<dbReference type="SMART" id="SM00102">
    <property type="entry name" value="ADF"/>
    <property type="match status" value="1"/>
</dbReference>
<dbReference type="GO" id="GO:0071933">
    <property type="term" value="F:Arp2/3 complex binding"/>
    <property type="evidence" value="ECO:0007669"/>
    <property type="project" value="InterPro"/>
</dbReference>
<proteinExistence type="inferred from homology"/>
<organism evidence="4 5">
    <name type="scientific">Malassezia cuniculi</name>
    <dbReference type="NCBI Taxonomy" id="948313"/>
    <lineage>
        <taxon>Eukaryota</taxon>
        <taxon>Fungi</taxon>
        <taxon>Dikarya</taxon>
        <taxon>Basidiomycota</taxon>
        <taxon>Ustilaginomycotina</taxon>
        <taxon>Malasseziomycetes</taxon>
        <taxon>Malasseziales</taxon>
        <taxon>Malasseziaceae</taxon>
        <taxon>Malassezia</taxon>
    </lineage>
</organism>
<gene>
    <name evidence="4" type="ORF">MCUN1_003550</name>
</gene>
<dbReference type="GO" id="GO:0034316">
    <property type="term" value="P:negative regulation of Arp2/3 complex-mediated actin nucleation"/>
    <property type="evidence" value="ECO:0007669"/>
    <property type="project" value="TreeGrafter"/>
</dbReference>
<dbReference type="GO" id="GO:0003779">
    <property type="term" value="F:actin binding"/>
    <property type="evidence" value="ECO:0007669"/>
    <property type="project" value="InterPro"/>
</dbReference>
<dbReference type="GO" id="GO:0030479">
    <property type="term" value="C:actin cortical patch"/>
    <property type="evidence" value="ECO:0007669"/>
    <property type="project" value="TreeGrafter"/>
</dbReference>
<dbReference type="EMBL" id="CP119881">
    <property type="protein sequence ID" value="WFD36663.1"/>
    <property type="molecule type" value="Genomic_DNA"/>
</dbReference>
<keyword evidence="2" id="KW-0539">Nucleus</keyword>
<dbReference type="Proteomes" id="UP001219933">
    <property type="component" value="Chromosome 5"/>
</dbReference>
<keyword evidence="2" id="KW-0963">Cytoplasm</keyword>
<dbReference type="AlphaFoldDB" id="A0AAF0ETC5"/>
<dbReference type="GO" id="GO:0071846">
    <property type="term" value="P:actin filament debranching"/>
    <property type="evidence" value="ECO:0007669"/>
    <property type="project" value="InterPro"/>
</dbReference>
<reference evidence="4" key="1">
    <citation type="submission" date="2023-03" db="EMBL/GenBank/DDBJ databases">
        <title>Mating type loci evolution in Malassezia.</title>
        <authorList>
            <person name="Coelho M.A."/>
        </authorList>
    </citation>
    <scope>NUCLEOTIDE SEQUENCE</scope>
    <source>
        <strain evidence="4">CBS 11721</strain>
    </source>
</reference>
<comment type="similarity">
    <text evidence="1 2">Belongs to the actin-binding proteins ADF family. GMF subfamily.</text>
</comment>
<evidence type="ECO:0000313" key="5">
    <source>
        <dbReference type="Proteomes" id="UP001219933"/>
    </source>
</evidence>